<gene>
    <name evidence="1" type="ORF">DPEC_G00023520</name>
</gene>
<organism evidence="1 2">
    <name type="scientific">Dallia pectoralis</name>
    <name type="common">Alaska blackfish</name>
    <dbReference type="NCBI Taxonomy" id="75939"/>
    <lineage>
        <taxon>Eukaryota</taxon>
        <taxon>Metazoa</taxon>
        <taxon>Chordata</taxon>
        <taxon>Craniata</taxon>
        <taxon>Vertebrata</taxon>
        <taxon>Euteleostomi</taxon>
        <taxon>Actinopterygii</taxon>
        <taxon>Neopterygii</taxon>
        <taxon>Teleostei</taxon>
        <taxon>Protacanthopterygii</taxon>
        <taxon>Esociformes</taxon>
        <taxon>Umbridae</taxon>
        <taxon>Dallia</taxon>
    </lineage>
</organism>
<dbReference type="Proteomes" id="UP001157502">
    <property type="component" value="Chromosome 2"/>
</dbReference>
<accession>A0ACC2HHF0</accession>
<reference evidence="1" key="1">
    <citation type="submission" date="2021-05" db="EMBL/GenBank/DDBJ databases">
        <authorList>
            <person name="Pan Q."/>
            <person name="Jouanno E."/>
            <person name="Zahm M."/>
            <person name="Klopp C."/>
            <person name="Cabau C."/>
            <person name="Louis A."/>
            <person name="Berthelot C."/>
            <person name="Parey E."/>
            <person name="Roest Crollius H."/>
            <person name="Montfort J."/>
            <person name="Robinson-Rechavi M."/>
            <person name="Bouchez O."/>
            <person name="Lampietro C."/>
            <person name="Lopez Roques C."/>
            <person name="Donnadieu C."/>
            <person name="Postlethwait J."/>
            <person name="Bobe J."/>
            <person name="Dillon D."/>
            <person name="Chandos A."/>
            <person name="von Hippel F."/>
            <person name="Guiguen Y."/>
        </authorList>
    </citation>
    <scope>NUCLEOTIDE SEQUENCE</scope>
    <source>
        <strain evidence="1">YG-Jan2019</strain>
    </source>
</reference>
<comment type="caution">
    <text evidence="1">The sequence shown here is derived from an EMBL/GenBank/DDBJ whole genome shotgun (WGS) entry which is preliminary data.</text>
</comment>
<evidence type="ECO:0000313" key="1">
    <source>
        <dbReference type="EMBL" id="KAJ8015186.1"/>
    </source>
</evidence>
<proteinExistence type="predicted"/>
<name>A0ACC2HHF0_DALPE</name>
<feature type="non-terminal residue" evidence="1">
    <location>
        <position position="1"/>
    </location>
</feature>
<sequence>ELEFQHGPSVEGLLAEPLWVRTLWVGIPQAVRPQIEAARGLRRLLSHHGPPDVNVFKRDNRKQQNRS</sequence>
<protein>
    <submittedName>
        <fullName evidence="1">Uncharacterized protein</fullName>
    </submittedName>
</protein>
<dbReference type="EMBL" id="CM055729">
    <property type="protein sequence ID" value="KAJ8015186.1"/>
    <property type="molecule type" value="Genomic_DNA"/>
</dbReference>
<evidence type="ECO:0000313" key="2">
    <source>
        <dbReference type="Proteomes" id="UP001157502"/>
    </source>
</evidence>
<keyword evidence="2" id="KW-1185">Reference proteome</keyword>